<dbReference type="PANTHER" id="PTHR43800:SF1">
    <property type="entry name" value="PEPTIDYL-LYSINE N-ACETYLTRANSFERASE YJAB"/>
    <property type="match status" value="1"/>
</dbReference>
<dbReference type="InterPro" id="IPR016181">
    <property type="entry name" value="Acyl_CoA_acyltransferase"/>
</dbReference>
<dbReference type="Gene3D" id="3.40.630.30">
    <property type="match status" value="1"/>
</dbReference>
<dbReference type="GO" id="GO:0016746">
    <property type="term" value="F:acyltransferase activity"/>
    <property type="evidence" value="ECO:0007669"/>
    <property type="project" value="UniProtKB-KW"/>
</dbReference>
<evidence type="ECO:0000259" key="3">
    <source>
        <dbReference type="PROSITE" id="PS51186"/>
    </source>
</evidence>
<dbReference type="EC" id="2.3.1.-" evidence="4"/>
<keyword evidence="2 4" id="KW-0012">Acyltransferase</keyword>
<dbReference type="InterPro" id="IPR000182">
    <property type="entry name" value="GNAT_dom"/>
</dbReference>
<dbReference type="PANTHER" id="PTHR43800">
    <property type="entry name" value="PEPTIDYL-LYSINE N-ACETYLTRANSFERASE YJAB"/>
    <property type="match status" value="1"/>
</dbReference>
<keyword evidence="5" id="KW-1185">Reference proteome</keyword>
<organism evidence="4 5">
    <name type="scientific">Granulicella cerasi</name>
    <dbReference type="NCBI Taxonomy" id="741063"/>
    <lineage>
        <taxon>Bacteria</taxon>
        <taxon>Pseudomonadati</taxon>
        <taxon>Acidobacteriota</taxon>
        <taxon>Terriglobia</taxon>
        <taxon>Terriglobales</taxon>
        <taxon>Acidobacteriaceae</taxon>
        <taxon>Granulicella</taxon>
    </lineage>
</organism>
<feature type="domain" description="N-acetyltransferase" evidence="3">
    <location>
        <begin position="172"/>
        <end position="327"/>
    </location>
</feature>
<dbReference type="EMBL" id="JBHSWI010000001">
    <property type="protein sequence ID" value="MFC6646995.1"/>
    <property type="molecule type" value="Genomic_DNA"/>
</dbReference>
<reference evidence="5" key="1">
    <citation type="journal article" date="2019" name="Int. J. Syst. Evol. Microbiol.">
        <title>The Global Catalogue of Microorganisms (GCM) 10K type strain sequencing project: providing services to taxonomists for standard genome sequencing and annotation.</title>
        <authorList>
            <consortium name="The Broad Institute Genomics Platform"/>
            <consortium name="The Broad Institute Genome Sequencing Center for Infectious Disease"/>
            <person name="Wu L."/>
            <person name="Ma J."/>
        </authorList>
    </citation>
    <scope>NUCLEOTIDE SEQUENCE [LARGE SCALE GENOMIC DNA]</scope>
    <source>
        <strain evidence="5">CGMCC 1.16026</strain>
    </source>
</reference>
<dbReference type="RefSeq" id="WP_263371069.1">
    <property type="nucleotide sequence ID" value="NZ_JAGSYD010000002.1"/>
</dbReference>
<gene>
    <name evidence="4" type="ORF">ACFQBQ_15705</name>
</gene>
<evidence type="ECO:0000256" key="1">
    <source>
        <dbReference type="ARBA" id="ARBA00022679"/>
    </source>
</evidence>
<dbReference type="SUPFAM" id="SSF55729">
    <property type="entry name" value="Acyl-CoA N-acyltransferases (Nat)"/>
    <property type="match status" value="1"/>
</dbReference>
<evidence type="ECO:0000313" key="4">
    <source>
        <dbReference type="EMBL" id="MFC6646995.1"/>
    </source>
</evidence>
<accession>A0ABW1ZDE4</accession>
<dbReference type="Pfam" id="PF00583">
    <property type="entry name" value="Acetyltransf_1"/>
    <property type="match status" value="1"/>
</dbReference>
<dbReference type="CDD" id="cd04301">
    <property type="entry name" value="NAT_SF"/>
    <property type="match status" value="1"/>
</dbReference>
<sequence>MSLAEPSVDVLDLRHFSGAQLAPLLRDEAERWQARLHWQYDSAATLLLEYLNTRVLPGYAAYDRATRSVVGYGFCVYEANKAVLGDIYAFDEAEGRPSPLVNRLLDHLLEMLMASPGIDRIESQLLMYPPGSFAPTLDRYGFQSFPRQFLMAPLSAPQLQQPAMPLVPGSGLRLERWRPEHMHGAAALIQRSYQDHGDALINDQYRTVAGAERFLHNIIRFPGCGDFDAEHSLVLVDQNSGKPQALLLCSRVHQDTAHITQLCIAPSLRGLGLGRMMLTICAQQLWQRGLRHVSLTVTEDNAQALKLYNSLGFSLLQRFEAIVWNKR</sequence>
<comment type="caution">
    <text evidence="4">The sequence shown here is derived from an EMBL/GenBank/DDBJ whole genome shotgun (WGS) entry which is preliminary data.</text>
</comment>
<dbReference type="Proteomes" id="UP001596391">
    <property type="component" value="Unassembled WGS sequence"/>
</dbReference>
<keyword evidence="1 4" id="KW-0808">Transferase</keyword>
<protein>
    <submittedName>
        <fullName evidence="4">GNAT family N-acetyltransferase</fullName>
        <ecNumber evidence="4">2.3.1.-</ecNumber>
    </submittedName>
</protein>
<proteinExistence type="predicted"/>
<evidence type="ECO:0000256" key="2">
    <source>
        <dbReference type="ARBA" id="ARBA00023315"/>
    </source>
</evidence>
<name>A0ABW1ZDE4_9BACT</name>
<evidence type="ECO:0000313" key="5">
    <source>
        <dbReference type="Proteomes" id="UP001596391"/>
    </source>
</evidence>
<dbReference type="PROSITE" id="PS51186">
    <property type="entry name" value="GNAT"/>
    <property type="match status" value="1"/>
</dbReference>